<comment type="caution">
    <text evidence="3">The sequence shown here is derived from an EMBL/GenBank/DDBJ whole genome shotgun (WGS) entry which is preliminary data.</text>
</comment>
<evidence type="ECO:0000256" key="1">
    <source>
        <dbReference type="SAM" id="MobiDB-lite"/>
    </source>
</evidence>
<keyword evidence="4" id="KW-1185">Reference proteome</keyword>
<protein>
    <recommendedName>
        <fullName evidence="2">ATPase dynein-related AAA domain-containing protein</fullName>
    </recommendedName>
</protein>
<dbReference type="Proteomes" id="UP000057389">
    <property type="component" value="Unassembled WGS sequence"/>
</dbReference>
<evidence type="ECO:0000313" key="3">
    <source>
        <dbReference type="EMBL" id="KWU01493.1"/>
    </source>
</evidence>
<reference evidence="3 4" key="1">
    <citation type="submission" date="2015-11" db="EMBL/GenBank/DDBJ databases">
        <title>Draft WGS of Vibrio toranzoniae.</title>
        <authorList>
            <person name="Lasa A."/>
            <person name="Romalde J.L."/>
        </authorList>
    </citation>
    <scope>NUCLEOTIDE SEQUENCE [LARGE SCALE GENOMIC DNA]</scope>
    <source>
        <strain evidence="3 4">Vb 10.8</strain>
    </source>
</reference>
<accession>A0A109D9Q8</accession>
<dbReference type="SUPFAM" id="SSF52540">
    <property type="entry name" value="P-loop containing nucleoside triphosphate hydrolases"/>
    <property type="match status" value="1"/>
</dbReference>
<organism evidence="3 4">
    <name type="scientific">Vibrio toranzoniae</name>
    <dbReference type="NCBI Taxonomy" id="1194427"/>
    <lineage>
        <taxon>Bacteria</taxon>
        <taxon>Pseudomonadati</taxon>
        <taxon>Pseudomonadota</taxon>
        <taxon>Gammaproteobacteria</taxon>
        <taxon>Vibrionales</taxon>
        <taxon>Vibrionaceae</taxon>
        <taxon>Vibrio</taxon>
    </lineage>
</organism>
<evidence type="ECO:0000313" key="4">
    <source>
        <dbReference type="Proteomes" id="UP000057389"/>
    </source>
</evidence>
<dbReference type="GeneID" id="300178501"/>
<sequence length="913" mass="105245">MAVVEQQLWNDFLTRWPREKLSDLTLEQYVSVNDDDTFTYWLETKTRELGSIQGNTSAKFGIYKRNSEGKKQSGIDHGEVYTWRNRYGNNESMVFDYVKNVLIQVAQAAYEGDLDKIDLIDFAPLVKWKIAFLYQNQEKPVLINTFSKPMLEVLTSSNNKVSFPQMYQQLILEKGEQDLLEFGDVCWKKAEHKRKEILQRTIFDQFSHIELFNRGLEQWPLDTIDAFCSLITEANNHKLDVFTTSMSTGAMIRVGRKELGAAKAEEVFATFEPTLKKINFELRYEHRDGYECAEVSEELYQRIRKSKKLAQFAKQYSIKRKAHWPKSYLNDNESDVEYDEYQIAELREKYVMQNQSPLNQILYGPPGTGKTYHTIEAAVKAAEPEFSWKTRGELKAKYDELVTAKRIRFVTFHQSYGYEEFVEGLKAKTTEDKSIEYVVENGVFKAIVEDAKSSDLRKAFEVNADATIWKISIDGTGQSVVSNYCLANGLAAIGWGDAGDLLSEDLDNNEYYQKLGPQVKSSLSEFSQRSSAGDLILCIGSQRTVQAVGVITGDYHFEQAGTSEYDHYCNQLPVNWLVTDIDVDFHELNGGVNFTQKTFYELWRFSVSDVFDLLKKQGIDINPVKAEREVENYVLVIDEINRGNISKIFGELITLIEPSKRMPAERKSTDEFLEISLPHSAPLFSVPDNLYIIGTMNTADRSLAMMDTALRRRFDFVEMMPKPELFENKKVKGVDLTQLLEILNERIEILYDREHTLGHAFLFPAFNAETEDEAFKELQLAFKNKIIPLLEEYFFEDWDKIRLVLADNQKLEGKKPESKAELELAKLQFVVEKDLSLKELTSLFGTKHNLNQYDEVKQYLLKDKADYVWKEPNAYKAIYALDEVKRALLKANNDNQEQSDNTENQLSSEGVVD</sequence>
<dbReference type="PANTHER" id="PTHR37291:SF1">
    <property type="entry name" value="TYPE IV METHYL-DIRECTED RESTRICTION ENZYME ECOKMCRB SUBUNIT"/>
    <property type="match status" value="1"/>
</dbReference>
<dbReference type="Pfam" id="PF07728">
    <property type="entry name" value="AAA_5"/>
    <property type="match status" value="1"/>
</dbReference>
<evidence type="ECO:0000259" key="2">
    <source>
        <dbReference type="Pfam" id="PF07728"/>
    </source>
</evidence>
<dbReference type="REBASE" id="149373">
    <property type="entry name" value="Vto7225McrBCP"/>
</dbReference>
<dbReference type="PANTHER" id="PTHR37291">
    <property type="entry name" value="5-METHYLCYTOSINE-SPECIFIC RESTRICTION ENZYME B"/>
    <property type="match status" value="1"/>
</dbReference>
<dbReference type="Gene3D" id="3.40.50.300">
    <property type="entry name" value="P-loop containing nucleotide triphosphate hydrolases"/>
    <property type="match status" value="1"/>
</dbReference>
<name>A0A109D9Q8_9VIBR</name>
<dbReference type="InterPro" id="IPR052934">
    <property type="entry name" value="Methyl-DNA_Rec/Restrict_Enz"/>
</dbReference>
<gene>
    <name evidence="3" type="ORF">APQ14_05810</name>
</gene>
<feature type="domain" description="ATPase dynein-related AAA" evidence="2">
    <location>
        <begin position="628"/>
        <end position="714"/>
    </location>
</feature>
<dbReference type="GO" id="GO:0016887">
    <property type="term" value="F:ATP hydrolysis activity"/>
    <property type="evidence" value="ECO:0007669"/>
    <property type="project" value="InterPro"/>
</dbReference>
<dbReference type="EMBL" id="LMXU01000013">
    <property type="protein sequence ID" value="KWU01493.1"/>
    <property type="molecule type" value="Genomic_DNA"/>
</dbReference>
<dbReference type="InterPro" id="IPR027417">
    <property type="entry name" value="P-loop_NTPase"/>
</dbReference>
<dbReference type="RefSeq" id="WP_060467780.1">
    <property type="nucleotide sequence ID" value="NZ_AP025514.1"/>
</dbReference>
<dbReference type="AlphaFoldDB" id="A0A109D9Q8"/>
<dbReference type="GO" id="GO:0005524">
    <property type="term" value="F:ATP binding"/>
    <property type="evidence" value="ECO:0007669"/>
    <property type="project" value="InterPro"/>
</dbReference>
<feature type="region of interest" description="Disordered" evidence="1">
    <location>
        <begin position="892"/>
        <end position="913"/>
    </location>
</feature>
<proteinExistence type="predicted"/>
<dbReference type="InterPro" id="IPR011704">
    <property type="entry name" value="ATPase_dyneun-rel_AAA"/>
</dbReference>